<sequence>MPLHAALCTLSTLLQLFIMCFAMSSWSRHNLSSVPKGLDVRLRYLDLSKNVIRSINSQDLGLPSLKTLDLSYNKLETIYVGAFRDMAQLQELNLARNMLSHNVNKNSQALTSLNRLRRLDISVNGLDDNAAELCLHNKSVLEHLNLTGNILMRLAPKQFMETRNLRHIHIENNLITVIEVGTFEPLKKLETLNLAKNNLIYICDFKLHQVKHLNLSRNSIEFFVTHEDGQPYSLETLDLSYNNMIYFPIVPKTNRLRYLHLQNNKVGAMEVATADDEKLNDAVENNNVYSNWRLMPLIYMDLSSNHFSYFPAEILSQLTSLSTLNFSNNCLTDLSYNTTKYGGGHVGDYHQPSWIFPSLRFLNLKNNGLQQLSRSFLKALPSIETLNLRENSVRPCGPSDELGTSEIWREDVSSSCVSFWNIKSLRHLDLQDNGIKTIFQNTFQKTPLVSLNLASNIDMNFARDALEGLQSSLQSLSISGNNMMTSDLSLPCLEALRQLNMSGNDIDVLPTVIGCSPLAELDVRNNSLTSINVSMLDRLSLHLDMIYVSGNPFKCCDSKWLTALNKASVDIPDLDRAMCTISRSNGMQETDYLRNHSRHCSQKHSPKIPELNLWQIIIFILFMLTVLITVQISIVYLKKVYWLLTVHEFKCRCPLGDCTTYNNRIPSN</sequence>
<feature type="transmembrane region" description="Helical" evidence="3">
    <location>
        <begin position="613"/>
        <end position="637"/>
    </location>
</feature>
<dbReference type="STRING" id="8010.ENSELUP00000019815"/>
<dbReference type="Bgee" id="ENSELUG00000019111">
    <property type="expression patterns" value="Expressed in head kidney and 5 other cell types or tissues"/>
</dbReference>
<dbReference type="InParanoid" id="A0A3P8YTF6"/>
<proteinExistence type="predicted"/>
<accession>A0A3P8YTF6</accession>
<dbReference type="OMA" id="HANWRLM"/>
<dbReference type="SUPFAM" id="SSF52058">
    <property type="entry name" value="L domain-like"/>
    <property type="match status" value="1"/>
</dbReference>
<dbReference type="PANTHER" id="PTHR45617:SF170">
    <property type="entry name" value="MIP14966P"/>
    <property type="match status" value="1"/>
</dbReference>
<dbReference type="SMART" id="SM00369">
    <property type="entry name" value="LRR_TYP"/>
    <property type="match status" value="8"/>
</dbReference>
<feature type="signal peptide" evidence="4">
    <location>
        <begin position="1"/>
        <end position="22"/>
    </location>
</feature>
<dbReference type="Ensembl" id="ENSELUT00000030056.3">
    <property type="protein sequence ID" value="ENSELUP00000019815.2"/>
    <property type="gene ID" value="ENSELUG00000019111.3"/>
</dbReference>
<reference evidence="6" key="1">
    <citation type="journal article" date="2014" name="PLoS ONE">
        <title>The genome and linkage map of the northern pike (Esox lucius): conserved synteny revealed between the salmonid sister group and the Neoteleostei.</title>
        <authorList>
            <person name="Rondeau E.B."/>
            <person name="Minkley D.R."/>
            <person name="Leong J.S."/>
            <person name="Messmer A.M."/>
            <person name="Jantzen J.R."/>
            <person name="von Schalburg K.R."/>
            <person name="Lemon C."/>
            <person name="Bird N.H."/>
            <person name="Koop B.F."/>
        </authorList>
    </citation>
    <scope>NUCLEOTIDE SEQUENCE</scope>
</reference>
<dbReference type="InterPro" id="IPR032675">
    <property type="entry name" value="LRR_dom_sf"/>
</dbReference>
<keyword evidence="3" id="KW-1133">Transmembrane helix</keyword>
<dbReference type="PROSITE" id="PS51450">
    <property type="entry name" value="LRR"/>
    <property type="match status" value="3"/>
</dbReference>
<keyword evidence="6" id="KW-1185">Reference proteome</keyword>
<dbReference type="InterPro" id="IPR026906">
    <property type="entry name" value="LRR_5"/>
</dbReference>
<evidence type="ECO:0000256" key="3">
    <source>
        <dbReference type="SAM" id="Phobius"/>
    </source>
</evidence>
<reference evidence="5" key="2">
    <citation type="submission" date="2020-02" db="EMBL/GenBank/DDBJ databases">
        <title>Esox lucius (northern pike) genome, fEsoLuc1, primary haplotype.</title>
        <authorList>
            <person name="Myers G."/>
            <person name="Karagic N."/>
            <person name="Meyer A."/>
            <person name="Pippel M."/>
            <person name="Reichard M."/>
            <person name="Winkler S."/>
            <person name="Tracey A."/>
            <person name="Sims Y."/>
            <person name="Howe K."/>
            <person name="Rhie A."/>
            <person name="Formenti G."/>
            <person name="Durbin R."/>
            <person name="Fedrigo O."/>
            <person name="Jarvis E.D."/>
        </authorList>
    </citation>
    <scope>NUCLEOTIDE SEQUENCE [LARGE SCALE GENOMIC DNA]</scope>
</reference>
<evidence type="ECO:0008006" key="7">
    <source>
        <dbReference type="Google" id="ProtNLM"/>
    </source>
</evidence>
<dbReference type="Proteomes" id="UP000265140">
    <property type="component" value="Chromosome 4"/>
</dbReference>
<reference evidence="5" key="3">
    <citation type="submission" date="2025-08" db="UniProtKB">
        <authorList>
            <consortium name="Ensembl"/>
        </authorList>
    </citation>
    <scope>IDENTIFICATION</scope>
</reference>
<keyword evidence="4" id="KW-0732">Signal</keyword>
<evidence type="ECO:0000256" key="4">
    <source>
        <dbReference type="SAM" id="SignalP"/>
    </source>
</evidence>
<dbReference type="InterPro" id="IPR003591">
    <property type="entry name" value="Leu-rich_rpt_typical-subtyp"/>
</dbReference>
<evidence type="ECO:0000256" key="2">
    <source>
        <dbReference type="ARBA" id="ARBA00022737"/>
    </source>
</evidence>
<keyword evidence="1" id="KW-0433">Leucine-rich repeat</keyword>
<organism evidence="5 6">
    <name type="scientific">Esox lucius</name>
    <name type="common">Northern pike</name>
    <dbReference type="NCBI Taxonomy" id="8010"/>
    <lineage>
        <taxon>Eukaryota</taxon>
        <taxon>Metazoa</taxon>
        <taxon>Chordata</taxon>
        <taxon>Craniata</taxon>
        <taxon>Vertebrata</taxon>
        <taxon>Euteleostomi</taxon>
        <taxon>Actinopterygii</taxon>
        <taxon>Neopterygii</taxon>
        <taxon>Teleostei</taxon>
        <taxon>Protacanthopterygii</taxon>
        <taxon>Esociformes</taxon>
        <taxon>Esocidae</taxon>
        <taxon>Esox</taxon>
    </lineage>
</organism>
<keyword evidence="2" id="KW-0677">Repeat</keyword>
<dbReference type="Pfam" id="PF13306">
    <property type="entry name" value="LRR_5"/>
    <property type="match status" value="1"/>
</dbReference>
<feature type="chain" id="PRO_5046608333" description="Leucine rich repeat containing 32" evidence="4">
    <location>
        <begin position="23"/>
        <end position="668"/>
    </location>
</feature>
<dbReference type="AlphaFoldDB" id="A0A3P8YTF6"/>
<dbReference type="PANTHER" id="PTHR45617">
    <property type="entry name" value="LEUCINE RICH REPEAT FAMILY PROTEIN"/>
    <property type="match status" value="1"/>
</dbReference>
<reference evidence="5" key="4">
    <citation type="submission" date="2025-09" db="UniProtKB">
        <authorList>
            <consortium name="Ensembl"/>
        </authorList>
    </citation>
    <scope>IDENTIFICATION</scope>
</reference>
<evidence type="ECO:0000313" key="5">
    <source>
        <dbReference type="Ensembl" id="ENSELUP00000019815.2"/>
    </source>
</evidence>
<dbReference type="Gene3D" id="3.80.10.10">
    <property type="entry name" value="Ribonuclease Inhibitor"/>
    <property type="match status" value="4"/>
</dbReference>
<dbReference type="Pfam" id="PF13855">
    <property type="entry name" value="LRR_8"/>
    <property type="match status" value="2"/>
</dbReference>
<evidence type="ECO:0000256" key="1">
    <source>
        <dbReference type="ARBA" id="ARBA00022614"/>
    </source>
</evidence>
<keyword evidence="3" id="KW-0472">Membrane</keyword>
<dbReference type="InterPro" id="IPR001611">
    <property type="entry name" value="Leu-rich_rpt"/>
</dbReference>
<dbReference type="SUPFAM" id="SSF52047">
    <property type="entry name" value="RNI-like"/>
    <property type="match status" value="1"/>
</dbReference>
<protein>
    <recommendedName>
        <fullName evidence="7">Leucine rich repeat containing 32</fullName>
    </recommendedName>
</protein>
<keyword evidence="3" id="KW-0812">Transmembrane</keyword>
<name>A0A3P8YTF6_ESOLU</name>
<dbReference type="GeneTree" id="ENSGT00940000163623"/>
<evidence type="ECO:0000313" key="6">
    <source>
        <dbReference type="Proteomes" id="UP000265140"/>
    </source>
</evidence>
<dbReference type="PRINTS" id="PR00019">
    <property type="entry name" value="LEURICHRPT"/>
</dbReference>